<sequence>MALSYRRTRDVSNTDCSSPPAQSKIRFVLSKKEVTNNRRKECVGLVLVARGVPQLAAHLENESL</sequence>
<reference evidence="3" key="1">
    <citation type="journal article" date="2013" name="Science">
        <title>The Amborella genome and the evolution of flowering plants.</title>
        <authorList>
            <consortium name="Amborella Genome Project"/>
        </authorList>
    </citation>
    <scope>NUCLEOTIDE SEQUENCE [LARGE SCALE GENOMIC DNA]</scope>
</reference>
<dbReference type="EMBL" id="KI395368">
    <property type="protein sequence ID" value="ERM98359.1"/>
    <property type="molecule type" value="Genomic_DNA"/>
</dbReference>
<evidence type="ECO:0000256" key="1">
    <source>
        <dbReference type="SAM" id="MobiDB-lite"/>
    </source>
</evidence>
<evidence type="ECO:0000313" key="2">
    <source>
        <dbReference type="EMBL" id="ERM98359.1"/>
    </source>
</evidence>
<dbReference type="AlphaFoldDB" id="U5CL78"/>
<gene>
    <name evidence="2" type="ORF">AMTR_s02393p00009230</name>
</gene>
<evidence type="ECO:0000313" key="3">
    <source>
        <dbReference type="Proteomes" id="UP000017836"/>
    </source>
</evidence>
<feature type="region of interest" description="Disordered" evidence="1">
    <location>
        <begin position="1"/>
        <end position="21"/>
    </location>
</feature>
<accession>U5CL78</accession>
<name>U5CL78_AMBTC</name>
<keyword evidence="3" id="KW-1185">Reference proteome</keyword>
<feature type="non-terminal residue" evidence="2">
    <location>
        <position position="64"/>
    </location>
</feature>
<dbReference type="Proteomes" id="UP000017836">
    <property type="component" value="Unassembled WGS sequence"/>
</dbReference>
<dbReference type="HOGENOM" id="CLU_2892602_0_0_1"/>
<proteinExistence type="predicted"/>
<organism evidence="2 3">
    <name type="scientific">Amborella trichopoda</name>
    <dbReference type="NCBI Taxonomy" id="13333"/>
    <lineage>
        <taxon>Eukaryota</taxon>
        <taxon>Viridiplantae</taxon>
        <taxon>Streptophyta</taxon>
        <taxon>Embryophyta</taxon>
        <taxon>Tracheophyta</taxon>
        <taxon>Spermatophyta</taxon>
        <taxon>Magnoliopsida</taxon>
        <taxon>Amborellales</taxon>
        <taxon>Amborellaceae</taxon>
        <taxon>Amborella</taxon>
    </lineage>
</organism>
<protein>
    <submittedName>
        <fullName evidence="2">Uncharacterized protein</fullName>
    </submittedName>
</protein>